<dbReference type="GO" id="GO:0016627">
    <property type="term" value="F:oxidoreductase activity, acting on the CH-CH group of donors"/>
    <property type="evidence" value="ECO:0007669"/>
    <property type="project" value="InterPro"/>
</dbReference>
<reference evidence="1 2" key="1">
    <citation type="submission" date="2019-03" db="EMBL/GenBank/DDBJ databases">
        <title>Sequencing the genomes of 1000 actinobacteria strains.</title>
        <authorList>
            <person name="Klenk H.-P."/>
        </authorList>
    </citation>
    <scope>NUCLEOTIDE SEQUENCE [LARGE SCALE GENOMIC DNA]</scope>
    <source>
        <strain evidence="1 2">DSM 44969</strain>
    </source>
</reference>
<dbReference type="EMBL" id="SMFZ01000002">
    <property type="protein sequence ID" value="TCK21766.1"/>
    <property type="molecule type" value="Genomic_DNA"/>
</dbReference>
<accession>A0A4V2PHR4</accession>
<dbReference type="RefSeq" id="WP_243653812.1">
    <property type="nucleotide sequence ID" value="NZ_SMFZ01000002.1"/>
</dbReference>
<dbReference type="AlphaFoldDB" id="A0A4V2PHR4"/>
<dbReference type="Gene3D" id="2.40.110.10">
    <property type="entry name" value="Butyryl-CoA Dehydrogenase, subunit A, domain 2"/>
    <property type="match status" value="1"/>
</dbReference>
<dbReference type="SUPFAM" id="SSF56645">
    <property type="entry name" value="Acyl-CoA dehydrogenase NM domain-like"/>
    <property type="match status" value="1"/>
</dbReference>
<evidence type="ECO:0000313" key="2">
    <source>
        <dbReference type="Proteomes" id="UP000295560"/>
    </source>
</evidence>
<sequence length="329" mass="33469">MPITSLLDDGPPSPPDGDRVAAVVRYARIGELTLPAPGAGDTTGRWRALAGWGRGDLPSARLAEGHTDALAILCEAGARPHPGAAYGVWAARSGGTGANLRAGRLEGTVRFCSGANLLDRALVVAAGPDGSQVIDLDLTVPGVRPVRGTWRAAGMEASDSTDVAFDGVLVDPATMIGPPGFYTGRPGFWWGGAGVAAVWLGGAAGVLDGVLAALGNDPDPHTLAAVGTLHTTVAATDALLLRLAAAIDADPLHDHRGDVWTARAAAERTARAIVDIGPEAAGVTGLSRHDGLAARIADLQVFVRQHHGGRDLAALGGAVVEASRVREPV</sequence>
<dbReference type="Proteomes" id="UP000295560">
    <property type="component" value="Unassembled WGS sequence"/>
</dbReference>
<keyword evidence="2" id="KW-1185">Reference proteome</keyword>
<dbReference type="Gene3D" id="1.20.140.10">
    <property type="entry name" value="Butyryl-CoA Dehydrogenase, subunit A, domain 3"/>
    <property type="match status" value="1"/>
</dbReference>
<dbReference type="InterPro" id="IPR036250">
    <property type="entry name" value="AcylCo_DH-like_C"/>
</dbReference>
<dbReference type="InterPro" id="IPR046373">
    <property type="entry name" value="Acyl-CoA_Oxase/DH_mid-dom_sf"/>
</dbReference>
<evidence type="ECO:0008006" key="3">
    <source>
        <dbReference type="Google" id="ProtNLM"/>
    </source>
</evidence>
<protein>
    <recommendedName>
        <fullName evidence="3">Alkylation response protein AidB-like acyl-CoA dehydrogenase</fullName>
    </recommendedName>
</protein>
<evidence type="ECO:0000313" key="1">
    <source>
        <dbReference type="EMBL" id="TCK21766.1"/>
    </source>
</evidence>
<dbReference type="SUPFAM" id="SSF47203">
    <property type="entry name" value="Acyl-CoA dehydrogenase C-terminal domain-like"/>
    <property type="match status" value="1"/>
</dbReference>
<comment type="caution">
    <text evidence="1">The sequence shown here is derived from an EMBL/GenBank/DDBJ whole genome shotgun (WGS) entry which is preliminary data.</text>
</comment>
<gene>
    <name evidence="1" type="ORF">EV378_5757</name>
</gene>
<name>A0A4V2PHR4_PSEEN</name>
<proteinExistence type="predicted"/>
<dbReference type="InterPro" id="IPR009100">
    <property type="entry name" value="AcylCoA_DH/oxidase_NM_dom_sf"/>
</dbReference>
<organism evidence="1 2">
    <name type="scientific">Pseudonocardia endophytica</name>
    <dbReference type="NCBI Taxonomy" id="401976"/>
    <lineage>
        <taxon>Bacteria</taxon>
        <taxon>Bacillati</taxon>
        <taxon>Actinomycetota</taxon>
        <taxon>Actinomycetes</taxon>
        <taxon>Pseudonocardiales</taxon>
        <taxon>Pseudonocardiaceae</taxon>
        <taxon>Pseudonocardia</taxon>
    </lineage>
</organism>